<keyword evidence="1" id="KW-0812">Transmembrane</keyword>
<dbReference type="RefSeq" id="WP_066245534.1">
    <property type="nucleotide sequence ID" value="NZ_LRFC01000038.1"/>
</dbReference>
<feature type="transmembrane region" description="Helical" evidence="1">
    <location>
        <begin position="7"/>
        <end position="28"/>
    </location>
</feature>
<keyword evidence="1" id="KW-0472">Membrane</keyword>
<organism evidence="2 3">
    <name type="scientific">Fictibacillus phosphorivorans</name>
    <dbReference type="NCBI Taxonomy" id="1221500"/>
    <lineage>
        <taxon>Bacteria</taxon>
        <taxon>Bacillati</taxon>
        <taxon>Bacillota</taxon>
        <taxon>Bacilli</taxon>
        <taxon>Bacillales</taxon>
        <taxon>Fictibacillaceae</taxon>
        <taxon>Fictibacillus</taxon>
    </lineage>
</organism>
<reference evidence="3" key="1">
    <citation type="submission" date="2016-01" db="EMBL/GenBank/DDBJ databases">
        <title>Draft genome of Chromobacterium sp. F49.</title>
        <authorList>
            <person name="Hong K.W."/>
        </authorList>
    </citation>
    <scope>NUCLEOTIDE SEQUENCE [LARGE SCALE GENOMIC DNA]</scope>
    <source>
        <strain evidence="3">P7IIIA</strain>
    </source>
</reference>
<dbReference type="OrthoDB" id="2972590at2"/>
<evidence type="ECO:0000313" key="2">
    <source>
        <dbReference type="EMBL" id="KZE64307.1"/>
    </source>
</evidence>
<accession>A0A165N221</accession>
<evidence type="ECO:0000256" key="1">
    <source>
        <dbReference type="SAM" id="Phobius"/>
    </source>
</evidence>
<keyword evidence="3" id="KW-1185">Reference proteome</keyword>
<name>A0A165N221_9BACL</name>
<gene>
    <name evidence="2" type="ORF">AWM68_14560</name>
</gene>
<dbReference type="EMBL" id="LRFC01000038">
    <property type="protein sequence ID" value="KZE64307.1"/>
    <property type="molecule type" value="Genomic_DNA"/>
</dbReference>
<sequence>MGKSKWFYISLIGLSMIVMILSVMPLFMKPSIEEGSSIPRGFPRLGEMPAGGMPGAELPNNLDGFKVQQFMEEVEEKGGLTPELKQKAKEMGLPDQMLQMMGTAEQPQGLNTVSLSAMIMGTIVISFSSFRLYRLKNDNRTEKSVL</sequence>
<dbReference type="AlphaFoldDB" id="A0A165N221"/>
<protein>
    <submittedName>
        <fullName evidence="2">Uncharacterized protein</fullName>
    </submittedName>
</protein>
<evidence type="ECO:0000313" key="3">
    <source>
        <dbReference type="Proteomes" id="UP000076567"/>
    </source>
</evidence>
<dbReference type="Proteomes" id="UP000076567">
    <property type="component" value="Unassembled WGS sequence"/>
</dbReference>
<proteinExistence type="predicted"/>
<feature type="transmembrane region" description="Helical" evidence="1">
    <location>
        <begin position="113"/>
        <end position="133"/>
    </location>
</feature>
<comment type="caution">
    <text evidence="2">The sequence shown here is derived from an EMBL/GenBank/DDBJ whole genome shotgun (WGS) entry which is preliminary data.</text>
</comment>
<keyword evidence="1" id="KW-1133">Transmembrane helix</keyword>